<evidence type="ECO:0000256" key="1">
    <source>
        <dbReference type="ARBA" id="ARBA00005278"/>
    </source>
</evidence>
<evidence type="ECO:0000256" key="2">
    <source>
        <dbReference type="ARBA" id="ARBA00023136"/>
    </source>
</evidence>
<feature type="transmembrane region" description="Helical" evidence="3">
    <location>
        <begin position="293"/>
        <end position="312"/>
    </location>
</feature>
<accession>A0ABW3UX15</accession>
<dbReference type="InterPro" id="IPR050768">
    <property type="entry name" value="UPF0353/GerABKA_families"/>
</dbReference>
<comment type="caution">
    <text evidence="4">The sequence shown here is derived from an EMBL/GenBank/DDBJ whole genome shotgun (WGS) entry which is preliminary data.</text>
</comment>
<comment type="similarity">
    <text evidence="1">Belongs to the GerABKA family.</text>
</comment>
<proteinExistence type="inferred from homology"/>
<organism evidence="4 5">
    <name type="scientific">Paenibacillus vulneris</name>
    <dbReference type="NCBI Taxonomy" id="1133364"/>
    <lineage>
        <taxon>Bacteria</taxon>
        <taxon>Bacillati</taxon>
        <taxon>Bacillota</taxon>
        <taxon>Bacilli</taxon>
        <taxon>Bacillales</taxon>
        <taxon>Paenibacillaceae</taxon>
        <taxon>Paenibacillus</taxon>
    </lineage>
</organism>
<evidence type="ECO:0000256" key="3">
    <source>
        <dbReference type="SAM" id="Phobius"/>
    </source>
</evidence>
<feature type="transmembrane region" description="Helical" evidence="3">
    <location>
        <begin position="415"/>
        <end position="438"/>
    </location>
</feature>
<keyword evidence="3" id="KW-0812">Transmembrane</keyword>
<keyword evidence="5" id="KW-1185">Reference proteome</keyword>
<evidence type="ECO:0000313" key="4">
    <source>
        <dbReference type="EMBL" id="MFD1224140.1"/>
    </source>
</evidence>
<name>A0ABW3UX15_9BACL</name>
<protein>
    <submittedName>
        <fullName evidence="4">Spore germination protein</fullName>
    </submittedName>
</protein>
<dbReference type="Proteomes" id="UP001597180">
    <property type="component" value="Unassembled WGS sequence"/>
</dbReference>
<keyword evidence="2 3" id="KW-0472">Membrane</keyword>
<dbReference type="RefSeq" id="WP_345592842.1">
    <property type="nucleotide sequence ID" value="NZ_BAABJG010000036.1"/>
</dbReference>
<dbReference type="PIRSF" id="PIRSF005690">
    <property type="entry name" value="GerBA"/>
    <property type="match status" value="1"/>
</dbReference>
<dbReference type="PANTHER" id="PTHR22550:SF5">
    <property type="entry name" value="LEUCINE ZIPPER PROTEIN 4"/>
    <property type="match status" value="1"/>
</dbReference>
<dbReference type="Pfam" id="PF03323">
    <property type="entry name" value="GerA"/>
    <property type="match status" value="1"/>
</dbReference>
<dbReference type="InterPro" id="IPR004995">
    <property type="entry name" value="Spore_Ger"/>
</dbReference>
<reference evidence="5" key="1">
    <citation type="journal article" date="2019" name="Int. J. Syst. Evol. Microbiol.">
        <title>The Global Catalogue of Microorganisms (GCM) 10K type strain sequencing project: providing services to taxonomists for standard genome sequencing and annotation.</title>
        <authorList>
            <consortium name="The Broad Institute Genomics Platform"/>
            <consortium name="The Broad Institute Genome Sequencing Center for Infectious Disease"/>
            <person name="Wu L."/>
            <person name="Ma J."/>
        </authorList>
    </citation>
    <scope>NUCLEOTIDE SEQUENCE [LARGE SCALE GENOMIC DNA]</scope>
    <source>
        <strain evidence="5">CCUG 53270</strain>
    </source>
</reference>
<keyword evidence="3" id="KW-1133">Transmembrane helix</keyword>
<evidence type="ECO:0000313" key="5">
    <source>
        <dbReference type="Proteomes" id="UP001597180"/>
    </source>
</evidence>
<sequence length="494" mass="54613">MSPLTRSKPSKMLTRWDEQTLRSYFAHSDDICITAHTYSNPACPKVIFVYCEGMIDSKQLQEWVIPNVTVCIKEHSKWETITDHLGGLLQLESIRSDESLFTRLFSGHLVIVFEALSLVYTVSIPQIPQRNPEESATEISLKGPRDAFTEEISTNVALIRKRLRTPTLCNEPFEIGTRSRTKVSLMYIRDIANPNTIQEARNRLNNICVDALLSSAQLEEGLSDRSYSLFPLIDYIGRPDFIAESLLRGRFAVLVDGSPMALIAPSNLTSQLKSPEDLHLTFYFVSFERALRLIGLFVAIFVPGFWVALSTFNMEQLPFPLLATVVTSRTGLPTSAPLEALLMLFLFEIFREAGIRLPKAVGQTIAVVGGLIIGDAAIRAGLASPTMLIASSVTAVATFTLVNQSLSGTVSVLRLFVLVCSSILGLFGFFISMFFIVVYLSGLRSFGLPYLAPLSPITFRGLIPALLALPWSAEKSRPGMLETIDSTREGTSKE</sequence>
<gene>
    <name evidence="4" type="ORF">ACFQ4B_28940</name>
</gene>
<feature type="transmembrane region" description="Helical" evidence="3">
    <location>
        <begin position="386"/>
        <end position="403"/>
    </location>
</feature>
<dbReference type="PANTHER" id="PTHR22550">
    <property type="entry name" value="SPORE GERMINATION PROTEIN"/>
    <property type="match status" value="1"/>
</dbReference>
<dbReference type="EMBL" id="JBHTLU010000042">
    <property type="protein sequence ID" value="MFD1224140.1"/>
    <property type="molecule type" value="Genomic_DNA"/>
</dbReference>
<feature type="transmembrane region" description="Helical" evidence="3">
    <location>
        <begin position="450"/>
        <end position="471"/>
    </location>
</feature>